<dbReference type="PANTHER" id="PTHR46579:SF1">
    <property type="entry name" value="F5_8 TYPE C DOMAIN-CONTAINING PROTEIN"/>
    <property type="match status" value="1"/>
</dbReference>
<dbReference type="PANTHER" id="PTHR46579">
    <property type="entry name" value="F5/8 TYPE C DOMAIN-CONTAINING PROTEIN-RELATED"/>
    <property type="match status" value="1"/>
</dbReference>
<comment type="caution">
    <text evidence="1">The sequence shown here is derived from an EMBL/GenBank/DDBJ whole genome shotgun (WGS) entry which is preliminary data.</text>
</comment>
<organism evidence="1 2">
    <name type="scientific">Frankliniella fusca</name>
    <dbReference type="NCBI Taxonomy" id="407009"/>
    <lineage>
        <taxon>Eukaryota</taxon>
        <taxon>Metazoa</taxon>
        <taxon>Ecdysozoa</taxon>
        <taxon>Arthropoda</taxon>
        <taxon>Hexapoda</taxon>
        <taxon>Insecta</taxon>
        <taxon>Pterygota</taxon>
        <taxon>Neoptera</taxon>
        <taxon>Paraneoptera</taxon>
        <taxon>Thysanoptera</taxon>
        <taxon>Terebrantia</taxon>
        <taxon>Thripoidea</taxon>
        <taxon>Thripidae</taxon>
        <taxon>Frankliniella</taxon>
    </lineage>
</organism>
<name>A0AAE1I401_9NEOP</name>
<accession>A0AAE1I401</accession>
<reference evidence="1" key="1">
    <citation type="submission" date="2021-07" db="EMBL/GenBank/DDBJ databases">
        <authorList>
            <person name="Catto M.A."/>
            <person name="Jacobson A."/>
            <person name="Kennedy G."/>
            <person name="Labadie P."/>
            <person name="Hunt B.G."/>
            <person name="Srinivasan R."/>
        </authorList>
    </citation>
    <scope>NUCLEOTIDE SEQUENCE</scope>
    <source>
        <strain evidence="1">PL_HMW_Pooled</strain>
        <tissue evidence="1">Head</tissue>
    </source>
</reference>
<evidence type="ECO:0000313" key="2">
    <source>
        <dbReference type="Proteomes" id="UP001219518"/>
    </source>
</evidence>
<sequence>MHGALGVVKQICSLRLFEPVEWYIGNHADEMNRFVKSEIHPPDFISRLPRSLESFLLYYSLIVVAPYLNDKYPQHWMLFVRAIFVLLTESISENHTLQAETLLHLFVRDLGSLYGDEQCVYNVHQLLHLGLYVRRWGCLWSNAAFNFEDMNGTLSDMIHGSKNEGRELLNQMSPAQGNQILKNKIVNDTIRRSVREKPLPYILSDLEKNIIRQLHFNVEDVNCFGRISVGRETFLSSEYDKNFKRQNSYVEVKHGNRKICWRISVFCECDDSILRIVFVFKSTFFFHRASLTRIGHIIPVENSADIIVCEVGDIIRKFIKVGDYLCCRPNSIERNLASYMFHGASYTTMLRSYTVRNENPDTEPMTEKFRTMMGTDESFQAVV</sequence>
<protein>
    <submittedName>
        <fullName evidence="1">Ribose-phosphate pyrophosphokinase</fullName>
    </submittedName>
</protein>
<dbReference type="Proteomes" id="UP001219518">
    <property type="component" value="Unassembled WGS sequence"/>
</dbReference>
<gene>
    <name evidence="1" type="ORF">KUF71_016390</name>
</gene>
<dbReference type="EMBL" id="JAHWGI010001441">
    <property type="protein sequence ID" value="KAK3932924.1"/>
    <property type="molecule type" value="Genomic_DNA"/>
</dbReference>
<dbReference type="AlphaFoldDB" id="A0AAE1I401"/>
<reference evidence="1" key="2">
    <citation type="journal article" date="2023" name="BMC Genomics">
        <title>Pest status, molecular evolution, and epigenetic factors derived from the genome assembly of Frankliniella fusca, a thysanopteran phytovirus vector.</title>
        <authorList>
            <person name="Catto M.A."/>
            <person name="Labadie P.E."/>
            <person name="Jacobson A.L."/>
            <person name="Kennedy G.G."/>
            <person name="Srinivasan R."/>
            <person name="Hunt B.G."/>
        </authorList>
    </citation>
    <scope>NUCLEOTIDE SEQUENCE</scope>
    <source>
        <strain evidence="1">PL_HMW_Pooled</strain>
    </source>
</reference>
<evidence type="ECO:0000313" key="1">
    <source>
        <dbReference type="EMBL" id="KAK3932924.1"/>
    </source>
</evidence>
<keyword evidence="2" id="KW-1185">Reference proteome</keyword>
<proteinExistence type="predicted"/>